<organism evidence="6 7">
    <name type="scientific">Neorickettsia findlayensis</name>
    <dbReference type="NCBI Taxonomy" id="2686014"/>
    <lineage>
        <taxon>Bacteria</taxon>
        <taxon>Pseudomonadati</taxon>
        <taxon>Pseudomonadota</taxon>
        <taxon>Alphaproteobacteria</taxon>
        <taxon>Rickettsiales</taxon>
        <taxon>Anaplasmataceae</taxon>
        <taxon>Neorickettsia</taxon>
    </lineage>
</organism>
<accession>A0A6P1GAS1</accession>
<reference evidence="6 7" key="2">
    <citation type="journal article" date="2020" name="MBio">
        <title>Isolation and Molecular Analysis of a Novel Neorickettsia Species That Causes Potomac Horse Fever.</title>
        <authorList>
            <person name="Teymournejad O."/>
            <person name="Lin M."/>
            <person name="Bekebrede H."/>
            <person name="Kamr A."/>
            <person name="Toribio R.E."/>
            <person name="Arroyo L.G."/>
            <person name="Baird J.D."/>
            <person name="Rikihisa Y."/>
        </authorList>
    </citation>
    <scope>NUCLEOTIDE SEQUENCE [LARGE SCALE GENOMIC DNA]</scope>
    <source>
        <strain evidence="6 7">Fin17</strain>
    </source>
</reference>
<comment type="cofactor">
    <cofactor evidence="1">
        <name>pyridoxal 5'-phosphate</name>
        <dbReference type="ChEBI" id="CHEBI:597326"/>
    </cofactor>
</comment>
<dbReference type="AlphaFoldDB" id="A0A6P1GAS1"/>
<dbReference type="RefSeq" id="WP_160095867.1">
    <property type="nucleotide sequence ID" value="NZ_CP047224.1"/>
</dbReference>
<dbReference type="PROSITE" id="PS00600">
    <property type="entry name" value="AA_TRANSFER_CLASS_3"/>
    <property type="match status" value="1"/>
</dbReference>
<sequence>MSAVLGFSRKFPVKIVRAEGIYLFDSNGKQYCDFTSGIATVNFGHCNEYINKKISEQIRTLWHCSNLFSSEIQEQTAIKLINSTNFGDKVFFCSSGLEAIEAAVKFIKRYFYESGDTAKTEILTLKNGFHGRSATGISAGGTEEARRGFAPLLKGFTQIEANNVDELKAKVSHSTAAVMLELIQSEGGIYEITNDYLENLQILRKKFGFLLCFDEIQTGFGRIGRLFHHENLGIEPDLLTCAKGMGNGFPVGGCIVNKDIASVLPLGAHGGTYSGNALAMAAVSATLDLLNKELLSNVIKMSEYLSSSLREIAALLPDQVIDIRGRGLLMGVEIAQTVDTWDLLLKCLKSGLALNRTSKRQVLRILPPLIVEKSNIDFAAEVLYKNLKS</sequence>
<dbReference type="PANTHER" id="PTHR11986:SF79">
    <property type="entry name" value="ACETYLORNITHINE AMINOTRANSFERASE, MITOCHONDRIAL"/>
    <property type="match status" value="1"/>
</dbReference>
<dbReference type="EMBL" id="CP047224">
    <property type="protein sequence ID" value="QHD65455.1"/>
    <property type="molecule type" value="Genomic_DNA"/>
</dbReference>
<keyword evidence="2 6" id="KW-0032">Aminotransferase</keyword>
<dbReference type="InterPro" id="IPR049704">
    <property type="entry name" value="Aminotrans_3_PPA_site"/>
</dbReference>
<dbReference type="InterPro" id="IPR015422">
    <property type="entry name" value="PyrdxlP-dep_Trfase_small"/>
</dbReference>
<dbReference type="NCBIfam" id="NF002325">
    <property type="entry name" value="PRK01278.1"/>
    <property type="match status" value="1"/>
</dbReference>
<keyword evidence="4 5" id="KW-0663">Pyridoxal phosphate</keyword>
<reference evidence="6 7" key="1">
    <citation type="journal article" date="2020" name="MBio">
        <title>Erratum for Teymournejad et al., 'Isolation and Molecular Analysis of a Novel Neorickettsia Species That Causes Potomac Horse Fever'.</title>
        <authorList>
            <person name="Teymournejad O."/>
            <person name="Lin M."/>
            <person name="Bekebrede H."/>
            <person name="Kamr A."/>
            <person name="Toribio R.E."/>
            <person name="Arroyo L.G."/>
            <person name="Baird J.D."/>
            <person name="Rikihisa Y."/>
        </authorList>
    </citation>
    <scope>NUCLEOTIDE SEQUENCE [LARGE SCALE GENOMIC DNA]</scope>
    <source>
        <strain evidence="6 7">Fin17</strain>
    </source>
</reference>
<evidence type="ECO:0000256" key="1">
    <source>
        <dbReference type="ARBA" id="ARBA00001933"/>
    </source>
</evidence>
<dbReference type="Pfam" id="PF00202">
    <property type="entry name" value="Aminotran_3"/>
    <property type="match status" value="1"/>
</dbReference>
<dbReference type="InterPro" id="IPR005814">
    <property type="entry name" value="Aminotrans_3"/>
</dbReference>
<evidence type="ECO:0000313" key="6">
    <source>
        <dbReference type="EMBL" id="QHD65455.1"/>
    </source>
</evidence>
<evidence type="ECO:0000256" key="5">
    <source>
        <dbReference type="RuleBase" id="RU003560"/>
    </source>
</evidence>
<dbReference type="CDD" id="cd00610">
    <property type="entry name" value="OAT_like"/>
    <property type="match status" value="1"/>
</dbReference>
<dbReference type="PANTHER" id="PTHR11986">
    <property type="entry name" value="AMINOTRANSFERASE CLASS III"/>
    <property type="match status" value="1"/>
</dbReference>
<keyword evidence="3 6" id="KW-0808">Transferase</keyword>
<proteinExistence type="inferred from homology"/>
<dbReference type="KEGG" id="nef:GP480_03450"/>
<gene>
    <name evidence="6" type="ORF">GP480_03450</name>
</gene>
<keyword evidence="7" id="KW-1185">Reference proteome</keyword>
<evidence type="ECO:0000313" key="7">
    <source>
        <dbReference type="Proteomes" id="UP000464912"/>
    </source>
</evidence>
<dbReference type="Proteomes" id="UP000464912">
    <property type="component" value="Chromosome"/>
</dbReference>
<dbReference type="InterPro" id="IPR015424">
    <property type="entry name" value="PyrdxlP-dep_Trfase"/>
</dbReference>
<dbReference type="GO" id="GO:0030170">
    <property type="term" value="F:pyridoxal phosphate binding"/>
    <property type="evidence" value="ECO:0007669"/>
    <property type="project" value="InterPro"/>
</dbReference>
<comment type="similarity">
    <text evidence="5">Belongs to the class-III pyridoxal-phosphate-dependent aminotransferase family.</text>
</comment>
<dbReference type="Gene3D" id="3.90.1150.10">
    <property type="entry name" value="Aspartate Aminotransferase, domain 1"/>
    <property type="match status" value="1"/>
</dbReference>
<dbReference type="Gene3D" id="3.40.640.10">
    <property type="entry name" value="Type I PLP-dependent aspartate aminotransferase-like (Major domain)"/>
    <property type="match status" value="1"/>
</dbReference>
<dbReference type="GO" id="GO:0008483">
    <property type="term" value="F:transaminase activity"/>
    <property type="evidence" value="ECO:0007669"/>
    <property type="project" value="UniProtKB-KW"/>
</dbReference>
<dbReference type="InterPro" id="IPR015421">
    <property type="entry name" value="PyrdxlP-dep_Trfase_major"/>
</dbReference>
<evidence type="ECO:0000256" key="3">
    <source>
        <dbReference type="ARBA" id="ARBA00022679"/>
    </source>
</evidence>
<dbReference type="GO" id="GO:0042802">
    <property type="term" value="F:identical protein binding"/>
    <property type="evidence" value="ECO:0007669"/>
    <property type="project" value="TreeGrafter"/>
</dbReference>
<evidence type="ECO:0000256" key="2">
    <source>
        <dbReference type="ARBA" id="ARBA00022576"/>
    </source>
</evidence>
<dbReference type="InterPro" id="IPR050103">
    <property type="entry name" value="Class-III_PLP-dep_AT"/>
</dbReference>
<dbReference type="SUPFAM" id="SSF53383">
    <property type="entry name" value="PLP-dependent transferases"/>
    <property type="match status" value="1"/>
</dbReference>
<dbReference type="FunFam" id="3.40.640.10:FF:000004">
    <property type="entry name" value="Acetylornithine aminotransferase"/>
    <property type="match status" value="1"/>
</dbReference>
<name>A0A6P1GAS1_9RICK</name>
<evidence type="ECO:0000256" key="4">
    <source>
        <dbReference type="ARBA" id="ARBA00022898"/>
    </source>
</evidence>
<protein>
    <submittedName>
        <fullName evidence="6">Aminotransferase class III-fold pyridoxal phosphate-dependent enzyme</fullName>
    </submittedName>
</protein>
<dbReference type="PIRSF" id="PIRSF000521">
    <property type="entry name" value="Transaminase_4ab_Lys_Orn"/>
    <property type="match status" value="1"/>
</dbReference>